<evidence type="ECO:0000313" key="1">
    <source>
        <dbReference type="EMBL" id="DAD27347.1"/>
    </source>
</evidence>
<dbReference type="Proteomes" id="UP000607653">
    <property type="component" value="Unassembled WGS sequence"/>
</dbReference>
<keyword evidence="2" id="KW-1185">Reference proteome</keyword>
<gene>
    <name evidence="1" type="ORF">HUJ06_028815</name>
</gene>
<organism evidence="1 2">
    <name type="scientific">Nelumbo nucifera</name>
    <name type="common">Sacred lotus</name>
    <dbReference type="NCBI Taxonomy" id="4432"/>
    <lineage>
        <taxon>Eukaryota</taxon>
        <taxon>Viridiplantae</taxon>
        <taxon>Streptophyta</taxon>
        <taxon>Embryophyta</taxon>
        <taxon>Tracheophyta</taxon>
        <taxon>Spermatophyta</taxon>
        <taxon>Magnoliopsida</taxon>
        <taxon>Proteales</taxon>
        <taxon>Nelumbonaceae</taxon>
        <taxon>Nelumbo</taxon>
    </lineage>
</organism>
<dbReference type="AlphaFoldDB" id="A0A822Y4H8"/>
<sequence>MVLAHSITDELHPDDADDIEDDDELLVVFRKPLFILFHSNLNMKTACPSSTPPSNNQL</sequence>
<comment type="caution">
    <text evidence="1">The sequence shown here is derived from an EMBL/GenBank/DDBJ whole genome shotgun (WGS) entry which is preliminary data.</text>
</comment>
<dbReference type="EMBL" id="DUZY01000002">
    <property type="protein sequence ID" value="DAD27347.1"/>
    <property type="molecule type" value="Genomic_DNA"/>
</dbReference>
<protein>
    <submittedName>
        <fullName evidence="1">Uncharacterized protein</fullName>
    </submittedName>
</protein>
<name>A0A822Y4H8_NELNU</name>
<proteinExistence type="predicted"/>
<evidence type="ECO:0000313" key="2">
    <source>
        <dbReference type="Proteomes" id="UP000607653"/>
    </source>
</evidence>
<accession>A0A822Y4H8</accession>
<reference evidence="1 2" key="1">
    <citation type="journal article" date="2020" name="Mol. Biol. Evol.">
        <title>Distinct Expression and Methylation Patterns for Genes with Different Fates following a Single Whole-Genome Duplication in Flowering Plants.</title>
        <authorList>
            <person name="Shi T."/>
            <person name="Rahmani R.S."/>
            <person name="Gugger P.F."/>
            <person name="Wang M."/>
            <person name="Li H."/>
            <person name="Zhang Y."/>
            <person name="Li Z."/>
            <person name="Wang Q."/>
            <person name="Van de Peer Y."/>
            <person name="Marchal K."/>
            <person name="Chen J."/>
        </authorList>
    </citation>
    <scope>NUCLEOTIDE SEQUENCE [LARGE SCALE GENOMIC DNA]</scope>
    <source>
        <tissue evidence="1">Leaf</tissue>
    </source>
</reference>